<reference evidence="3" key="2">
    <citation type="journal article" date="2020" name="Plant J.">
        <title>Transposons played a major role in the diversification between the closely related almond and peach genomes: results from the almond genome sequence.</title>
        <authorList>
            <person name="Alioto T."/>
            <person name="Alexiou K.G."/>
            <person name="Bardil A."/>
            <person name="Barteri F."/>
            <person name="Castanera R."/>
            <person name="Cruz F."/>
            <person name="Dhingra A."/>
            <person name="Duval H."/>
            <person name="Fernandez I Marti A."/>
            <person name="Frias L."/>
            <person name="Galan B."/>
            <person name="Garcia J.L."/>
            <person name="Howad W."/>
            <person name="Gomez-Garrido J."/>
            <person name="Gut M."/>
            <person name="Julca I."/>
            <person name="Morata J."/>
            <person name="Puigdomenech P."/>
            <person name="Ribeca P."/>
            <person name="Rubio Cabetas M.J."/>
            <person name="Vlasova A."/>
            <person name="Wirthensohn M."/>
            <person name="Garcia-Mas J."/>
            <person name="Gabaldon T."/>
            <person name="Casacuberta J.M."/>
            <person name="Arus P."/>
        </authorList>
    </citation>
    <scope>NUCLEOTIDE SEQUENCE [LARGE SCALE GENOMIC DNA]</scope>
    <source>
        <strain evidence="3">cv. Texas</strain>
    </source>
</reference>
<dbReference type="AlphaFoldDB" id="A0A5E4E9N1"/>
<dbReference type="Proteomes" id="UP000327085">
    <property type="component" value="Chromosome 1"/>
</dbReference>
<dbReference type="EMBL" id="CABIKO010000004">
    <property type="protein sequence ID" value="VVA12122.1"/>
    <property type="molecule type" value="Genomic_DNA"/>
</dbReference>
<evidence type="ECO:0000313" key="4">
    <source>
        <dbReference type="Proteomes" id="UP001054821"/>
    </source>
</evidence>
<reference evidence="1 4" key="3">
    <citation type="journal article" date="2022" name="G3 (Bethesda)">
        <title>Whole-genome sequence and methylome profiling of the almond [Prunus dulcis (Mill.) D.A. Webb] cultivar 'Nonpareil'.</title>
        <authorList>
            <person name="D'Amico-Willman K.M."/>
            <person name="Ouma W.Z."/>
            <person name="Meulia T."/>
            <person name="Sideli G.M."/>
            <person name="Gradziel T.M."/>
            <person name="Fresnedo-Ramirez J."/>
        </authorList>
    </citation>
    <scope>NUCLEOTIDE SEQUENCE [LARGE SCALE GENOMIC DNA]</scope>
    <source>
        <strain evidence="1">Clone GOH B32 T37-40</strain>
    </source>
</reference>
<dbReference type="PANTHER" id="PTHR36324">
    <property type="entry name" value="OS09G0460100 PROTEIN"/>
    <property type="match status" value="1"/>
</dbReference>
<dbReference type="InParanoid" id="A0A5E4E9N1"/>
<evidence type="ECO:0000313" key="3">
    <source>
        <dbReference type="Proteomes" id="UP000327085"/>
    </source>
</evidence>
<dbReference type="Proteomes" id="UP001054821">
    <property type="component" value="Chromosome 1"/>
</dbReference>
<dbReference type="PANTHER" id="PTHR36324:SF1">
    <property type="entry name" value="OS09G0460100 PROTEIN"/>
    <property type="match status" value="1"/>
</dbReference>
<evidence type="ECO:0000313" key="1">
    <source>
        <dbReference type="EMBL" id="KAI5354512.1"/>
    </source>
</evidence>
<name>A0A5E4E9N1_PRUDU</name>
<reference evidence="2" key="1">
    <citation type="submission" date="2019-07" db="EMBL/GenBank/DDBJ databases">
        <authorList>
            <person name="Alioto T."/>
            <person name="Alioto T."/>
            <person name="Gomez Garrido J."/>
        </authorList>
    </citation>
    <scope>NUCLEOTIDE SEQUENCE</scope>
</reference>
<dbReference type="Gramene" id="VVA12122">
    <property type="protein sequence ID" value="VVA12122"/>
    <property type="gene ID" value="Prudul26B016362"/>
</dbReference>
<accession>A0A5E4E9N1</accession>
<dbReference type="OMA" id="EAFSNCH"/>
<sequence>MASTLSLNLKTTEEALNVGKTKKRMKGLQWNKSIWTSSRIRITHTNASFVDIFYSLWFANQHSTETFNSNMSIFYHEEEPPNPSKRCKFLAACLTDAFSNCHIGRRLPTSSPEAEDQYITSDFDEEQEVIVSAIRSAAMEKLRRKPSSLTESFSFVYSSKSGDLFISQKGVLNKKDHGEEDDEKEEFLSVRSCFSCCSTAATSRDVFLSVKTSLSRCSSLNGIDFKDFPRQSIIQQFRHCEGWPFGLCRKAVLLPPLPKSPSESWSWRKGTKYVKMV</sequence>
<protein>
    <submittedName>
        <fullName evidence="2">PREDICTED: LOC109846376 isoform</fullName>
    </submittedName>
</protein>
<dbReference type="EMBL" id="JAJFAZ020000001">
    <property type="protein sequence ID" value="KAI5354512.1"/>
    <property type="molecule type" value="Genomic_DNA"/>
</dbReference>
<organism evidence="2 3">
    <name type="scientific">Prunus dulcis</name>
    <name type="common">Almond</name>
    <name type="synonym">Amygdalus dulcis</name>
    <dbReference type="NCBI Taxonomy" id="3755"/>
    <lineage>
        <taxon>Eukaryota</taxon>
        <taxon>Viridiplantae</taxon>
        <taxon>Streptophyta</taxon>
        <taxon>Embryophyta</taxon>
        <taxon>Tracheophyta</taxon>
        <taxon>Spermatophyta</taxon>
        <taxon>Magnoliopsida</taxon>
        <taxon>eudicotyledons</taxon>
        <taxon>Gunneridae</taxon>
        <taxon>Pentapetalae</taxon>
        <taxon>rosids</taxon>
        <taxon>fabids</taxon>
        <taxon>Rosales</taxon>
        <taxon>Rosaceae</taxon>
        <taxon>Amygdaloideae</taxon>
        <taxon>Amygdaleae</taxon>
        <taxon>Prunus</taxon>
    </lineage>
</organism>
<gene>
    <name evidence="2" type="ORF">ALMOND_2B016362</name>
    <name evidence="1" type="ORF">L3X38_007407</name>
</gene>
<proteinExistence type="predicted"/>
<keyword evidence="4" id="KW-1185">Reference proteome</keyword>
<evidence type="ECO:0000313" key="2">
    <source>
        <dbReference type="EMBL" id="VVA12122.1"/>
    </source>
</evidence>